<dbReference type="FunFam" id="3.30.70.1350:FF:000014">
    <property type="entry name" value="Cation efflux system protein"/>
    <property type="match status" value="1"/>
</dbReference>
<feature type="transmembrane region" description="Helical" evidence="10">
    <location>
        <begin position="67"/>
        <end position="91"/>
    </location>
</feature>
<dbReference type="PANTHER" id="PTHR43840:SF15">
    <property type="entry name" value="MITOCHONDRIAL METAL TRANSPORTER 1-RELATED"/>
    <property type="match status" value="1"/>
</dbReference>
<evidence type="ECO:0000256" key="9">
    <source>
        <dbReference type="SAM" id="MobiDB-lite"/>
    </source>
</evidence>
<dbReference type="Pfam" id="PF16916">
    <property type="entry name" value="ZT_dimer"/>
    <property type="match status" value="1"/>
</dbReference>
<dbReference type="KEGG" id="roz:CBI38_12170"/>
<dbReference type="Pfam" id="PF01545">
    <property type="entry name" value="Cation_efflux"/>
    <property type="match status" value="1"/>
</dbReference>
<feature type="region of interest" description="Disordered" evidence="9">
    <location>
        <begin position="1"/>
        <end position="26"/>
    </location>
</feature>
<dbReference type="GO" id="GO:0015093">
    <property type="term" value="F:ferrous iron transmembrane transporter activity"/>
    <property type="evidence" value="ECO:0007669"/>
    <property type="project" value="TreeGrafter"/>
</dbReference>
<keyword evidence="5 10" id="KW-0812">Transmembrane</keyword>
<keyword evidence="6 10" id="KW-1133">Transmembrane helix</keyword>
<keyword evidence="4" id="KW-1003">Cell membrane</keyword>
<dbReference type="SUPFAM" id="SSF160240">
    <property type="entry name" value="Cation efflux protein cytoplasmic domain-like"/>
    <property type="match status" value="1"/>
</dbReference>
<accession>A0A2S2BUB6</accession>
<dbReference type="InterPro" id="IPR058533">
    <property type="entry name" value="Cation_efflux_TM"/>
</dbReference>
<dbReference type="Gene3D" id="1.20.1510.10">
    <property type="entry name" value="Cation efflux protein transmembrane domain"/>
    <property type="match status" value="1"/>
</dbReference>
<organism evidence="13 14">
    <name type="scientific">Rhodococcus oxybenzonivorans</name>
    <dbReference type="NCBI Taxonomy" id="1990687"/>
    <lineage>
        <taxon>Bacteria</taxon>
        <taxon>Bacillati</taxon>
        <taxon>Actinomycetota</taxon>
        <taxon>Actinomycetes</taxon>
        <taxon>Mycobacteriales</taxon>
        <taxon>Nocardiaceae</taxon>
        <taxon>Rhodococcus</taxon>
    </lineage>
</organism>
<dbReference type="OrthoDB" id="9813655at2"/>
<keyword evidence="8 10" id="KW-0472">Membrane</keyword>
<comment type="subcellular location">
    <subcellularLocation>
        <location evidence="1">Cell membrane</location>
        <topology evidence="1">Multi-pass membrane protein</topology>
    </subcellularLocation>
</comment>
<dbReference type="PANTHER" id="PTHR43840">
    <property type="entry name" value="MITOCHONDRIAL METAL TRANSPORTER 1-RELATED"/>
    <property type="match status" value="1"/>
</dbReference>
<evidence type="ECO:0000256" key="7">
    <source>
        <dbReference type="ARBA" id="ARBA00023065"/>
    </source>
</evidence>
<feature type="transmembrane region" description="Helical" evidence="10">
    <location>
        <begin position="207"/>
        <end position="225"/>
    </location>
</feature>
<evidence type="ECO:0000256" key="2">
    <source>
        <dbReference type="ARBA" id="ARBA00008114"/>
    </source>
</evidence>
<comment type="similarity">
    <text evidence="2">Belongs to the cation diffusion facilitator (CDF) transporter (TC 2.A.4) family.</text>
</comment>
<gene>
    <name evidence="13" type="ORF">CBI38_12170</name>
</gene>
<dbReference type="AlphaFoldDB" id="A0A2S2BUB6"/>
<feature type="transmembrane region" description="Helical" evidence="10">
    <location>
        <begin position="164"/>
        <end position="186"/>
    </location>
</feature>
<evidence type="ECO:0000256" key="8">
    <source>
        <dbReference type="ARBA" id="ARBA00023136"/>
    </source>
</evidence>
<proteinExistence type="inferred from homology"/>
<evidence type="ECO:0000256" key="5">
    <source>
        <dbReference type="ARBA" id="ARBA00022692"/>
    </source>
</evidence>
<dbReference type="EMBL" id="CP021354">
    <property type="protein sequence ID" value="AWK72220.1"/>
    <property type="molecule type" value="Genomic_DNA"/>
</dbReference>
<evidence type="ECO:0000256" key="4">
    <source>
        <dbReference type="ARBA" id="ARBA00022475"/>
    </source>
</evidence>
<dbReference type="FunFam" id="1.20.1510.10:FF:000006">
    <property type="entry name" value="Divalent cation efflux transporter"/>
    <property type="match status" value="1"/>
</dbReference>
<evidence type="ECO:0000256" key="1">
    <source>
        <dbReference type="ARBA" id="ARBA00004651"/>
    </source>
</evidence>
<dbReference type="InterPro" id="IPR027469">
    <property type="entry name" value="Cation_efflux_TMD_sf"/>
</dbReference>
<feature type="transmembrane region" description="Helical" evidence="10">
    <location>
        <begin position="231"/>
        <end position="248"/>
    </location>
</feature>
<evidence type="ECO:0000256" key="10">
    <source>
        <dbReference type="SAM" id="Phobius"/>
    </source>
</evidence>
<protein>
    <submittedName>
        <fullName evidence="13">Uncharacterized protein</fullName>
    </submittedName>
</protein>
<name>A0A2S2BUB6_9NOCA</name>
<dbReference type="Proteomes" id="UP000245711">
    <property type="component" value="Chromosome"/>
</dbReference>
<evidence type="ECO:0000313" key="14">
    <source>
        <dbReference type="Proteomes" id="UP000245711"/>
    </source>
</evidence>
<keyword evidence="7" id="KW-0406">Ion transport</keyword>
<reference evidence="13 14" key="1">
    <citation type="submission" date="2017-05" db="EMBL/GenBank/DDBJ databases">
        <title>Isolation of Rhodococcus sp. S2-17 biodegrading of BP-3.</title>
        <authorList>
            <person name="Lee Y."/>
            <person name="Kim K.H."/>
            <person name="Chun B.H."/>
            <person name="Jung H.S."/>
            <person name="Jeon C.O."/>
        </authorList>
    </citation>
    <scope>NUCLEOTIDE SEQUENCE [LARGE SCALE GENOMIC DNA]</scope>
    <source>
        <strain evidence="13 14">S2-17</strain>
    </source>
</reference>
<feature type="transmembrane region" description="Helical" evidence="10">
    <location>
        <begin position="134"/>
        <end position="152"/>
    </location>
</feature>
<dbReference type="GO" id="GO:0006882">
    <property type="term" value="P:intracellular zinc ion homeostasis"/>
    <property type="evidence" value="ECO:0007669"/>
    <property type="project" value="TreeGrafter"/>
</dbReference>
<evidence type="ECO:0000256" key="3">
    <source>
        <dbReference type="ARBA" id="ARBA00022448"/>
    </source>
</evidence>
<sequence>MSHAPKPPTHTHGEGHTHGHGHRREGGGRFRAAVQEVFAPHSHDAADSVDDALESSEIGIRAVKISLVALGVTAIAQLVIVAVSGSVALLADTVHNFSDALTAIPLWIAFALGRRAATRRYTYGFGRAEDLAGLFVVAMITLSAVIAGVEAVRRLITPVPIEHVGWVAAAGLVGFVGNEFVALYRIRVGRQIGSAALVADGLHARTDGFTSLAVLFGAGGVALGFPLADPIVGLVITVAILAVLRTAVRDVFRRLMDGVDPELVDAAEESLSVEPGVSEVRSVRMRWIGHRLHADVELDIDPEISLAEAHRLAHEAEHTLTHAVPKLSTALVHAYPAHQHVVAGAP</sequence>
<keyword evidence="14" id="KW-1185">Reference proteome</keyword>
<dbReference type="Gene3D" id="3.30.70.1350">
    <property type="entry name" value="Cation efflux protein, cytoplasmic domain"/>
    <property type="match status" value="1"/>
</dbReference>
<evidence type="ECO:0000256" key="6">
    <source>
        <dbReference type="ARBA" id="ARBA00022989"/>
    </source>
</evidence>
<dbReference type="InterPro" id="IPR050291">
    <property type="entry name" value="CDF_Transporter"/>
</dbReference>
<dbReference type="GO" id="GO:0015086">
    <property type="term" value="F:cadmium ion transmembrane transporter activity"/>
    <property type="evidence" value="ECO:0007669"/>
    <property type="project" value="TreeGrafter"/>
</dbReference>
<dbReference type="GO" id="GO:0015341">
    <property type="term" value="F:zinc efflux antiporter activity"/>
    <property type="evidence" value="ECO:0007669"/>
    <property type="project" value="TreeGrafter"/>
</dbReference>
<evidence type="ECO:0000259" key="11">
    <source>
        <dbReference type="Pfam" id="PF01545"/>
    </source>
</evidence>
<feature type="domain" description="Cation efflux protein transmembrane" evidence="11">
    <location>
        <begin position="63"/>
        <end position="256"/>
    </location>
</feature>
<dbReference type="InterPro" id="IPR036837">
    <property type="entry name" value="Cation_efflux_CTD_sf"/>
</dbReference>
<dbReference type="RefSeq" id="WP_109329191.1">
    <property type="nucleotide sequence ID" value="NZ_CP021354.1"/>
</dbReference>
<dbReference type="NCBIfam" id="TIGR01297">
    <property type="entry name" value="CDF"/>
    <property type="match status" value="1"/>
</dbReference>
<dbReference type="SUPFAM" id="SSF161111">
    <property type="entry name" value="Cation efflux protein transmembrane domain-like"/>
    <property type="match status" value="1"/>
</dbReference>
<dbReference type="GO" id="GO:0005886">
    <property type="term" value="C:plasma membrane"/>
    <property type="evidence" value="ECO:0007669"/>
    <property type="project" value="UniProtKB-SubCell"/>
</dbReference>
<evidence type="ECO:0000259" key="12">
    <source>
        <dbReference type="Pfam" id="PF16916"/>
    </source>
</evidence>
<dbReference type="InterPro" id="IPR027470">
    <property type="entry name" value="Cation_efflux_CTD"/>
</dbReference>
<feature type="transmembrane region" description="Helical" evidence="10">
    <location>
        <begin position="97"/>
        <end position="113"/>
    </location>
</feature>
<feature type="domain" description="Cation efflux protein cytoplasmic" evidence="12">
    <location>
        <begin position="260"/>
        <end position="334"/>
    </location>
</feature>
<evidence type="ECO:0000313" key="13">
    <source>
        <dbReference type="EMBL" id="AWK72220.1"/>
    </source>
</evidence>
<dbReference type="InterPro" id="IPR002524">
    <property type="entry name" value="Cation_efflux"/>
</dbReference>
<keyword evidence="3" id="KW-0813">Transport</keyword>